<evidence type="ECO:0000313" key="1">
    <source>
        <dbReference type="EMBL" id="RKP04533.1"/>
    </source>
</evidence>
<evidence type="ECO:0008006" key="3">
    <source>
        <dbReference type="Google" id="ProtNLM"/>
    </source>
</evidence>
<accession>A0A4P9XFY8</accession>
<name>A0A4P9XFY8_9FUNG</name>
<organism evidence="1 2">
    <name type="scientific">Thamnocephalis sphaerospora</name>
    <dbReference type="NCBI Taxonomy" id="78915"/>
    <lineage>
        <taxon>Eukaryota</taxon>
        <taxon>Fungi</taxon>
        <taxon>Fungi incertae sedis</taxon>
        <taxon>Zoopagomycota</taxon>
        <taxon>Zoopagomycotina</taxon>
        <taxon>Zoopagomycetes</taxon>
        <taxon>Zoopagales</taxon>
        <taxon>Sigmoideomycetaceae</taxon>
        <taxon>Thamnocephalis</taxon>
    </lineage>
</organism>
<gene>
    <name evidence="1" type="ORF">THASP1DRAFT_33692</name>
</gene>
<protein>
    <recommendedName>
        <fullName evidence="3">Root hair defective 3 GTP-binding protein-domain-containing protein</fullName>
    </recommendedName>
</protein>
<reference evidence="2" key="1">
    <citation type="journal article" date="2018" name="Nat. Microbiol.">
        <title>Leveraging single-cell genomics to expand the fungal tree of life.</title>
        <authorList>
            <person name="Ahrendt S.R."/>
            <person name="Quandt C.A."/>
            <person name="Ciobanu D."/>
            <person name="Clum A."/>
            <person name="Salamov A."/>
            <person name="Andreopoulos B."/>
            <person name="Cheng J.F."/>
            <person name="Woyke T."/>
            <person name="Pelin A."/>
            <person name="Henrissat B."/>
            <person name="Reynolds N.K."/>
            <person name="Benny G.L."/>
            <person name="Smith M.E."/>
            <person name="James T.Y."/>
            <person name="Grigoriev I.V."/>
        </authorList>
    </citation>
    <scope>NUCLEOTIDE SEQUENCE [LARGE SCALE GENOMIC DNA]</scope>
    <source>
        <strain evidence="2">RSA 1356</strain>
    </source>
</reference>
<evidence type="ECO:0000313" key="2">
    <source>
        <dbReference type="Proteomes" id="UP000271241"/>
    </source>
</evidence>
<sequence>MDYDIVTLPSKADASNEFDAAVNKLRERFINKNSPDYLFKPSYWKLVSSDKIASHLTSMQYAIQTHWSVIGHEAFDWSKTPPKFDAKGRYAIEKTCCFFKGQYTTHIDGFYNMVIQHVYNKFLEAIKPVQDDIYTKGVEDEYLKKLVKCRRTTMASFNAIVEHHQGDIYEAKRDKLRSKCNEKIKSLASEQTPWNATGLAIQLFADRTLQMQEKAIQERVQLEVERRIKEMELAAAQTKVELDAQRAKIHHLEAVIANNDAEISNYASMIGMLEVANSEKYEFIAALKATNSEKDETISALKAENNAKGKVIGELEAVNTVKDAIISALKAENGDKNRDVSILEAANSKKDEAISVLEIEAGAMDSLIDAHEKDAGELKAVISRQDTAINELLTIIRRQEIAISKHQATTGSQGTEMKA</sequence>
<dbReference type="Proteomes" id="UP000271241">
    <property type="component" value="Unassembled WGS sequence"/>
</dbReference>
<proteinExistence type="predicted"/>
<keyword evidence="2" id="KW-1185">Reference proteome</keyword>
<dbReference type="AlphaFoldDB" id="A0A4P9XFY8"/>
<dbReference type="EMBL" id="KZ993653">
    <property type="protein sequence ID" value="RKP04533.1"/>
    <property type="molecule type" value="Genomic_DNA"/>
</dbReference>